<comment type="caution">
    <text evidence="2">The sequence shown here is derived from an EMBL/GenBank/DDBJ whole genome shotgun (WGS) entry which is preliminary data.</text>
</comment>
<organism evidence="2 3">
    <name type="scientific">Tritrichomonas musculus</name>
    <dbReference type="NCBI Taxonomy" id="1915356"/>
    <lineage>
        <taxon>Eukaryota</taxon>
        <taxon>Metamonada</taxon>
        <taxon>Parabasalia</taxon>
        <taxon>Tritrichomonadida</taxon>
        <taxon>Tritrichomonadidae</taxon>
        <taxon>Tritrichomonas</taxon>
    </lineage>
</organism>
<accession>A0ABR2GUP3</accession>
<gene>
    <name evidence="2" type="ORF">M9Y10_036192</name>
</gene>
<proteinExistence type="predicted"/>
<protein>
    <submittedName>
        <fullName evidence="2">Uncharacterized protein</fullName>
    </submittedName>
</protein>
<name>A0ABR2GUP3_9EUKA</name>
<feature type="region of interest" description="Disordered" evidence="1">
    <location>
        <begin position="289"/>
        <end position="343"/>
    </location>
</feature>
<feature type="compositionally biased region" description="Polar residues" evidence="1">
    <location>
        <begin position="1"/>
        <end position="18"/>
    </location>
</feature>
<evidence type="ECO:0000256" key="1">
    <source>
        <dbReference type="SAM" id="MobiDB-lite"/>
    </source>
</evidence>
<dbReference type="EMBL" id="JAPFFF010000058">
    <property type="protein sequence ID" value="KAK8837658.1"/>
    <property type="molecule type" value="Genomic_DNA"/>
</dbReference>
<feature type="region of interest" description="Disordered" evidence="1">
    <location>
        <begin position="1"/>
        <end position="32"/>
    </location>
</feature>
<reference evidence="2 3" key="1">
    <citation type="submission" date="2024-04" db="EMBL/GenBank/DDBJ databases">
        <title>Tritrichomonas musculus Genome.</title>
        <authorList>
            <person name="Alves-Ferreira E."/>
            <person name="Grigg M."/>
            <person name="Lorenzi H."/>
            <person name="Galac M."/>
        </authorList>
    </citation>
    <scope>NUCLEOTIDE SEQUENCE [LARGE SCALE GENOMIC DNA]</scope>
    <source>
        <strain evidence="2 3">EAF2021</strain>
    </source>
</reference>
<sequence length="343" mass="39694">MEDNQVPTTTQVADNNTCYDKPERKQKHPHYEHRTTKLMRKNNEFSEKKFQRIRRVSTQKKLKKAFKRIGRKLNHVSRNDMPTEGYDKVCLILINNFKHDKHDPKVGAMNDGYLFGLYHHRLGFKVFYLINCVQGNYPKYLQFFLFHTRENLTVFYSGRDTIDFGSHGVEFKDKNVTANQFGRLIARDNNGKCKVVFVSDCTAGGSVFEINAVNKVNNPNPSEMISFAANKITDPNSKVGRRSHGIFTYYFCKIIYEDPSISPKRLVERLNASLARFSETVDCQMTNALTESEPMYKPGEHPSADPVEEIIEYEDSHPEQTNDDEPDEDSDYDVDDGELFKEN</sequence>
<feature type="compositionally biased region" description="Acidic residues" evidence="1">
    <location>
        <begin position="321"/>
        <end position="337"/>
    </location>
</feature>
<dbReference type="SUPFAM" id="SSF52129">
    <property type="entry name" value="Caspase-like"/>
    <property type="match status" value="1"/>
</dbReference>
<evidence type="ECO:0000313" key="3">
    <source>
        <dbReference type="Proteomes" id="UP001470230"/>
    </source>
</evidence>
<dbReference type="InterPro" id="IPR029030">
    <property type="entry name" value="Caspase-like_dom_sf"/>
</dbReference>
<keyword evidence="3" id="KW-1185">Reference proteome</keyword>
<dbReference type="Proteomes" id="UP001470230">
    <property type="component" value="Unassembled WGS sequence"/>
</dbReference>
<evidence type="ECO:0000313" key="2">
    <source>
        <dbReference type="EMBL" id="KAK8837658.1"/>
    </source>
</evidence>